<keyword evidence="2" id="KW-1185">Reference proteome</keyword>
<proteinExistence type="predicted"/>
<gene>
    <name evidence="1" type="ORF">L1049_013661</name>
</gene>
<dbReference type="Proteomes" id="UP001415857">
    <property type="component" value="Unassembled WGS sequence"/>
</dbReference>
<accession>A0AAP0RP85</accession>
<reference evidence="1 2" key="1">
    <citation type="journal article" date="2024" name="Plant J.">
        <title>Genome sequences and population genomics reveal climatic adaptation and genomic divergence between two closely related sweetgum species.</title>
        <authorList>
            <person name="Xu W.Q."/>
            <person name="Ren C.Q."/>
            <person name="Zhang X.Y."/>
            <person name="Comes H.P."/>
            <person name="Liu X.H."/>
            <person name="Li Y.G."/>
            <person name="Kettle C.J."/>
            <person name="Jalonen R."/>
            <person name="Gaisberger H."/>
            <person name="Ma Y.Z."/>
            <person name="Qiu Y.X."/>
        </authorList>
    </citation>
    <scope>NUCLEOTIDE SEQUENCE [LARGE SCALE GENOMIC DNA]</scope>
    <source>
        <strain evidence="1">Hangzhou</strain>
    </source>
</reference>
<comment type="caution">
    <text evidence="1">The sequence shown here is derived from an EMBL/GenBank/DDBJ whole genome shotgun (WGS) entry which is preliminary data.</text>
</comment>
<sequence>MRFSGSKSDYSLPVIELQTKLPTSDPVRAVQSGGSIAFHAQRSTNGTFARQISKPRLNQKLEEGLARARAAIRKASSSRRNLTSAVHGGDDVPTGMIYRNPAAFYQ</sequence>
<name>A0AAP0RP85_LIQFO</name>
<protein>
    <submittedName>
        <fullName evidence="1">Uncharacterized protein</fullName>
    </submittedName>
</protein>
<dbReference type="EMBL" id="JBBPBK010000008">
    <property type="protein sequence ID" value="KAK9279977.1"/>
    <property type="molecule type" value="Genomic_DNA"/>
</dbReference>
<dbReference type="AlphaFoldDB" id="A0AAP0RP85"/>
<evidence type="ECO:0000313" key="1">
    <source>
        <dbReference type="EMBL" id="KAK9279977.1"/>
    </source>
</evidence>
<evidence type="ECO:0000313" key="2">
    <source>
        <dbReference type="Proteomes" id="UP001415857"/>
    </source>
</evidence>
<organism evidence="1 2">
    <name type="scientific">Liquidambar formosana</name>
    <name type="common">Formosan gum</name>
    <dbReference type="NCBI Taxonomy" id="63359"/>
    <lineage>
        <taxon>Eukaryota</taxon>
        <taxon>Viridiplantae</taxon>
        <taxon>Streptophyta</taxon>
        <taxon>Embryophyta</taxon>
        <taxon>Tracheophyta</taxon>
        <taxon>Spermatophyta</taxon>
        <taxon>Magnoliopsida</taxon>
        <taxon>eudicotyledons</taxon>
        <taxon>Gunneridae</taxon>
        <taxon>Pentapetalae</taxon>
        <taxon>Saxifragales</taxon>
        <taxon>Altingiaceae</taxon>
        <taxon>Liquidambar</taxon>
    </lineage>
</organism>